<dbReference type="InterPro" id="IPR021779">
    <property type="entry name" value="DUF3344"/>
</dbReference>
<dbReference type="Pfam" id="PF11824">
    <property type="entry name" value="DUF3344"/>
    <property type="match status" value="2"/>
</dbReference>
<evidence type="ECO:0000259" key="2">
    <source>
        <dbReference type="Pfam" id="PF11824"/>
    </source>
</evidence>
<dbReference type="GeneID" id="41097913"/>
<evidence type="ECO:0000256" key="1">
    <source>
        <dbReference type="SAM" id="MobiDB-lite"/>
    </source>
</evidence>
<dbReference type="RefSeq" id="WP_238985566.1">
    <property type="nucleotide sequence ID" value="NZ_CP008746.1"/>
</dbReference>
<feature type="domain" description="DUF3344" evidence="2">
    <location>
        <begin position="11"/>
        <end position="286"/>
    </location>
</feature>
<name>A0A0G3CCE7_METBA</name>
<reference evidence="4" key="1">
    <citation type="submission" date="2014-06" db="EMBL/GenBank/DDBJ databases">
        <title>The complete genome sequence of Methanosarcina barkeri CM1.</title>
        <authorList>
            <consortium name="Pastoral Greenhouse Gas Research Consortium"/>
            <person name="Lambie S.C."/>
            <person name="Leahy S.C."/>
            <person name="Kelly W.J."/>
            <person name="Li D."/>
            <person name="Reilly K."/>
            <person name="Attwood G.T."/>
            <person name="Altermann E."/>
        </authorList>
    </citation>
    <scope>NUCLEOTIDE SEQUENCE [LARGE SCALE GENOMIC DNA]</scope>
    <source>
        <strain evidence="4">CM1</strain>
    </source>
</reference>
<feature type="domain" description="DUF3344" evidence="2">
    <location>
        <begin position="375"/>
        <end position="651"/>
    </location>
</feature>
<dbReference type="AlphaFoldDB" id="A0A0G3CCE7"/>
<protein>
    <recommendedName>
        <fullName evidence="2">DUF3344 domain-containing protein</fullName>
    </recommendedName>
</protein>
<proteinExistence type="predicted"/>
<dbReference type="Proteomes" id="UP000035331">
    <property type="component" value="Chromosome"/>
</dbReference>
<organism evidence="3 4">
    <name type="scientific">Methanosarcina barkeri CM1</name>
    <dbReference type="NCBI Taxonomy" id="796385"/>
    <lineage>
        <taxon>Archaea</taxon>
        <taxon>Methanobacteriati</taxon>
        <taxon>Methanobacteriota</taxon>
        <taxon>Stenosarchaea group</taxon>
        <taxon>Methanomicrobia</taxon>
        <taxon>Methanosarcinales</taxon>
        <taxon>Methanosarcinaceae</taxon>
        <taxon>Methanosarcina</taxon>
    </lineage>
</organism>
<sequence length="854" mass="89820">MLSSGVCLADNYVGGVPLASVHSGTVSGGVYCDSYYGTADQPIHDAKTIDKTFTLPSNAKVEWAMLLTTVYCGHMQNNYQGTATVSFNDKTLGTESLNVPYTYITNGGNNGKAYVQVNDHVNRVTSDYMMYYDVTSLVKSGANKATVHTEPSDNKFDGRIKLITLIVAYDDGSGKKIWYQVNRGHDPDTYYVDDNGETYVGSTSFQAALPSDASLTDATLTDVHMASTDGSYTFNGNALTSGTPQGTYCGSDSWDVTDDFKSTGANTLTYDRTDAFYKNALAIMTAEYTTSSSDNGSGNNSSDNGSDNSSDNSGGNNSSDNGSDNSSDNGSDNSSDNGSDNSSDNSSGNNSSDNNSGNNSSDNSSGNNSSDTSNGYTGDKPLETYAHDTVKGDIIYEYGDSKYSGKVFSDGTYTVHHNLKLPADATVKLARLYNYWTWSATRTTGVYPSMNLQFQGTSLTPDAEYSDQKGWGSVYDYPSGTWAYDVTDLIKGSGNYTTVVTNANSDTGNFVCFDGIGLLVVYEDATGNETEYWINEGCDMVSTMSTSGGLTPEEATVKIPFNGSINLSNVDSAKLLTVVQSGGHDGIRLKFNKMNISGVYDSTPYSDLDIDEARPVGNYLLANNNMAQIIPPSITDNSGDYLAPSSAILSVSYKGGTSDNGTSDNGTSDNGTSDNGTSDNGTSDNGTSDNGTSDNGTSDNGTSDNGTSDNGTSDNGTCDNGTSDNGTCDNGTSSSGSDSATVSLTVNITPAICLQVTPNSVNFGTVKPGASSESVPLTLKNNGHGSIKVTAEVEDQDDGPFNTGLMLDQNKCSDYSKTIASNASETSEAQLDLPGNYSSTGQFNGSLIFWAEAA</sequence>
<evidence type="ECO:0000313" key="4">
    <source>
        <dbReference type="Proteomes" id="UP000035331"/>
    </source>
</evidence>
<dbReference type="PATRIC" id="fig|796385.3.peg.3280"/>
<reference evidence="3 4" key="2">
    <citation type="journal article" date="2015" name="Stand. Genomic Sci.">
        <title>The complete genome sequence of the rumen methanogen Methanosarcina barkeri CM1.</title>
        <authorList>
            <person name="Lambie S.C."/>
            <person name="Kelly W.J."/>
            <person name="Leahy S.C."/>
            <person name="Li D."/>
            <person name="Reilly K."/>
            <person name="McAllister T.A."/>
            <person name="Valle E.R."/>
            <person name="Attwood G.T."/>
            <person name="Altermann E."/>
        </authorList>
    </citation>
    <scope>NUCLEOTIDE SEQUENCE [LARGE SCALE GENOMIC DNA]</scope>
    <source>
        <strain evidence="3 4">CM1</strain>
    </source>
</reference>
<feature type="region of interest" description="Disordered" evidence="1">
    <location>
        <begin position="289"/>
        <end position="382"/>
    </location>
</feature>
<dbReference type="EMBL" id="CP008746">
    <property type="protein sequence ID" value="AKJ39674.1"/>
    <property type="molecule type" value="Genomic_DNA"/>
</dbReference>
<gene>
    <name evidence="3" type="ORF">MCM1_2669</name>
</gene>
<feature type="region of interest" description="Disordered" evidence="1">
    <location>
        <begin position="656"/>
        <end position="718"/>
    </location>
</feature>
<feature type="compositionally biased region" description="Low complexity" evidence="1">
    <location>
        <begin position="291"/>
        <end position="375"/>
    </location>
</feature>
<evidence type="ECO:0000313" key="3">
    <source>
        <dbReference type="EMBL" id="AKJ39674.1"/>
    </source>
</evidence>
<accession>A0A0G3CCE7</accession>